<name>A0A5C5WUG3_9BACT</name>
<keyword evidence="2" id="KW-1185">Reference proteome</keyword>
<accession>A0A5C5WUG3</accession>
<comment type="caution">
    <text evidence="1">The sequence shown here is derived from an EMBL/GenBank/DDBJ whole genome shotgun (WGS) entry which is preliminary data.</text>
</comment>
<dbReference type="Proteomes" id="UP000316598">
    <property type="component" value="Unassembled WGS sequence"/>
</dbReference>
<dbReference type="AlphaFoldDB" id="A0A5C5WUG3"/>
<dbReference type="EMBL" id="SJPI01000001">
    <property type="protein sequence ID" value="TWT54190.1"/>
    <property type="molecule type" value="Genomic_DNA"/>
</dbReference>
<sequence>MKNPNALILSQIDTIKRASNVESLAQHSRTSSEFIEFRLTAMRLHLVNSPNRLDRAYQDGRPFASRLGDCVETILCVDRIHIQQARWSEHRRVAASFTSRTMARQIALWQIGLRLYNDSTQHGSVDPTNESFANQVLGNDFCGAVIEVARKTLARFEQVRHE</sequence>
<evidence type="ECO:0000313" key="1">
    <source>
        <dbReference type="EMBL" id="TWT54190.1"/>
    </source>
</evidence>
<reference evidence="1 2" key="1">
    <citation type="submission" date="2019-02" db="EMBL/GenBank/DDBJ databases">
        <title>Deep-cultivation of Planctomycetes and their phenomic and genomic characterization uncovers novel biology.</title>
        <authorList>
            <person name="Wiegand S."/>
            <person name="Jogler M."/>
            <person name="Boedeker C."/>
            <person name="Pinto D."/>
            <person name="Vollmers J."/>
            <person name="Rivas-Marin E."/>
            <person name="Kohn T."/>
            <person name="Peeters S.H."/>
            <person name="Heuer A."/>
            <person name="Rast P."/>
            <person name="Oberbeckmann S."/>
            <person name="Bunk B."/>
            <person name="Jeske O."/>
            <person name="Meyerdierks A."/>
            <person name="Storesund J.E."/>
            <person name="Kallscheuer N."/>
            <person name="Luecker S."/>
            <person name="Lage O.M."/>
            <person name="Pohl T."/>
            <person name="Merkel B.J."/>
            <person name="Hornburger P."/>
            <person name="Mueller R.-W."/>
            <person name="Bruemmer F."/>
            <person name="Labrenz M."/>
            <person name="Spormann A.M."/>
            <person name="Op Den Camp H."/>
            <person name="Overmann J."/>
            <person name="Amann R."/>
            <person name="Jetten M.S.M."/>
            <person name="Mascher T."/>
            <person name="Medema M.H."/>
            <person name="Devos D.P."/>
            <person name="Kaster A.-K."/>
            <person name="Ovreas L."/>
            <person name="Rohde M."/>
            <person name="Galperin M.Y."/>
            <person name="Jogler C."/>
        </authorList>
    </citation>
    <scope>NUCLEOTIDE SEQUENCE [LARGE SCALE GENOMIC DNA]</scope>
    <source>
        <strain evidence="1 2">Pla22</strain>
    </source>
</reference>
<evidence type="ECO:0000313" key="2">
    <source>
        <dbReference type="Proteomes" id="UP000316598"/>
    </source>
</evidence>
<gene>
    <name evidence="1" type="ORF">Pla22_18250</name>
</gene>
<organism evidence="1 2">
    <name type="scientific">Rubripirellula amarantea</name>
    <dbReference type="NCBI Taxonomy" id="2527999"/>
    <lineage>
        <taxon>Bacteria</taxon>
        <taxon>Pseudomonadati</taxon>
        <taxon>Planctomycetota</taxon>
        <taxon>Planctomycetia</taxon>
        <taxon>Pirellulales</taxon>
        <taxon>Pirellulaceae</taxon>
        <taxon>Rubripirellula</taxon>
    </lineage>
</organism>
<protein>
    <submittedName>
        <fullName evidence="1">Uncharacterized protein</fullName>
    </submittedName>
</protein>
<proteinExistence type="predicted"/>